<dbReference type="InterPro" id="IPR038586">
    <property type="entry name" value="Tctex-1-like_sf"/>
</dbReference>
<evidence type="ECO:0000313" key="2">
    <source>
        <dbReference type="Proteomes" id="UP000515908"/>
    </source>
</evidence>
<reference evidence="1 2" key="1">
    <citation type="submission" date="2020-08" db="EMBL/GenBank/DDBJ databases">
        <authorList>
            <person name="Newling K."/>
            <person name="Davey J."/>
            <person name="Forrester S."/>
        </authorList>
    </citation>
    <scope>NUCLEOTIDE SEQUENCE [LARGE SCALE GENOMIC DNA]</scope>
    <source>
        <strain evidence="2">Crithidia deanei Carvalho (ATCC PRA-265)</strain>
    </source>
</reference>
<organism evidence="1 2">
    <name type="scientific">Angomonas deanei</name>
    <dbReference type="NCBI Taxonomy" id="59799"/>
    <lineage>
        <taxon>Eukaryota</taxon>
        <taxon>Discoba</taxon>
        <taxon>Euglenozoa</taxon>
        <taxon>Kinetoplastea</taxon>
        <taxon>Metakinetoplastina</taxon>
        <taxon>Trypanosomatida</taxon>
        <taxon>Trypanosomatidae</taxon>
        <taxon>Strigomonadinae</taxon>
        <taxon>Angomonas</taxon>
    </lineage>
</organism>
<dbReference type="CDD" id="cd21459">
    <property type="entry name" value="DLC-like_TCTEX1D2"/>
    <property type="match status" value="1"/>
</dbReference>
<dbReference type="Pfam" id="PF03645">
    <property type="entry name" value="Tctex-1"/>
    <property type="match status" value="1"/>
</dbReference>
<keyword evidence="2" id="KW-1185">Reference proteome</keyword>
<evidence type="ECO:0000313" key="1">
    <source>
        <dbReference type="EMBL" id="CAD2216743.1"/>
    </source>
</evidence>
<accession>S9X3N1</accession>
<dbReference type="GO" id="GO:0007018">
    <property type="term" value="P:microtubule-based movement"/>
    <property type="evidence" value="ECO:0007669"/>
    <property type="project" value="TreeGrafter"/>
</dbReference>
<dbReference type="Gene3D" id="3.30.1140.40">
    <property type="entry name" value="Tctex-1"/>
    <property type="match status" value="1"/>
</dbReference>
<sequence length="123" mass="14467">MKNVIDPNTFSLRPDHQHKFRPTEIKPIVRSILESRLEEQEYKADEVQSISKEIADTIRDKVRSLELDRYRILVHCMIGEQRGAGLRAGCKMFWDSDTDNYLEEVYISKHLFAVVTVFGVYQY</sequence>
<dbReference type="Proteomes" id="UP000515908">
    <property type="component" value="Chromosome 07"/>
</dbReference>
<dbReference type="OrthoDB" id="10260741at2759"/>
<dbReference type="EMBL" id="LR877151">
    <property type="protein sequence ID" value="CAD2216743.1"/>
    <property type="molecule type" value="Genomic_DNA"/>
</dbReference>
<dbReference type="GO" id="GO:0005868">
    <property type="term" value="C:cytoplasmic dynein complex"/>
    <property type="evidence" value="ECO:0007669"/>
    <property type="project" value="TreeGrafter"/>
</dbReference>
<dbReference type="PANTHER" id="PTHR21255">
    <property type="entry name" value="T-COMPLEX-ASSOCIATED-TESTIS-EXPRESSED 1/ DYNEIN LIGHT CHAIN"/>
    <property type="match status" value="1"/>
</dbReference>
<dbReference type="PANTHER" id="PTHR21255:SF70">
    <property type="entry name" value="LIGHT CHAIN, PUTATIVE-RELATED"/>
    <property type="match status" value="1"/>
</dbReference>
<dbReference type="GO" id="GO:0045505">
    <property type="term" value="F:dynein intermediate chain binding"/>
    <property type="evidence" value="ECO:0007669"/>
    <property type="project" value="TreeGrafter"/>
</dbReference>
<proteinExistence type="predicted"/>
<name>S9X3N1_9TRYP</name>
<dbReference type="AlphaFoldDB" id="S9X3N1"/>
<gene>
    <name evidence="1" type="ORF">ADEAN_000421600</name>
</gene>
<dbReference type="VEuPathDB" id="TriTrypDB:ADEAN_000421600"/>
<dbReference type="GO" id="GO:0005737">
    <property type="term" value="C:cytoplasm"/>
    <property type="evidence" value="ECO:0007669"/>
    <property type="project" value="TreeGrafter"/>
</dbReference>
<dbReference type="InterPro" id="IPR005334">
    <property type="entry name" value="Tctex-1-like"/>
</dbReference>
<protein>
    <submittedName>
        <fullName evidence="1">Tctex-1 family, putative</fullName>
    </submittedName>
</protein>